<dbReference type="InterPro" id="IPR050776">
    <property type="entry name" value="Ank_Repeat/CDKN_Inhibitor"/>
</dbReference>
<evidence type="ECO:0000256" key="3">
    <source>
        <dbReference type="PROSITE-ProRule" id="PRU00023"/>
    </source>
</evidence>
<organism evidence="5 6">
    <name type="scientific">Ectocarpus siliculosus</name>
    <name type="common">Brown alga</name>
    <name type="synonym">Conferva siliculosa</name>
    <dbReference type="NCBI Taxonomy" id="2880"/>
    <lineage>
        <taxon>Eukaryota</taxon>
        <taxon>Sar</taxon>
        <taxon>Stramenopiles</taxon>
        <taxon>Ochrophyta</taxon>
        <taxon>PX clade</taxon>
        <taxon>Phaeophyceae</taxon>
        <taxon>Ectocarpales</taxon>
        <taxon>Ectocarpaceae</taxon>
        <taxon>Ectocarpus</taxon>
    </lineage>
</organism>
<feature type="region of interest" description="Disordered" evidence="4">
    <location>
        <begin position="141"/>
        <end position="169"/>
    </location>
</feature>
<dbReference type="InParanoid" id="D8LD31"/>
<dbReference type="Proteomes" id="UP000002630">
    <property type="component" value="Linkage Group LG23"/>
</dbReference>
<keyword evidence="6" id="KW-1185">Reference proteome</keyword>
<evidence type="ECO:0000313" key="6">
    <source>
        <dbReference type="Proteomes" id="UP000002630"/>
    </source>
</evidence>
<dbReference type="GO" id="GO:0005737">
    <property type="term" value="C:cytoplasm"/>
    <property type="evidence" value="ECO:0007669"/>
    <property type="project" value="TreeGrafter"/>
</dbReference>
<dbReference type="OrthoDB" id="539213at2759"/>
<feature type="compositionally biased region" description="Pro residues" evidence="4">
    <location>
        <begin position="1"/>
        <end position="20"/>
    </location>
</feature>
<reference evidence="5 6" key="1">
    <citation type="journal article" date="2010" name="Nature">
        <title>The Ectocarpus genome and the independent evolution of multicellularity in brown algae.</title>
        <authorList>
            <person name="Cock J.M."/>
            <person name="Sterck L."/>
            <person name="Rouze P."/>
            <person name="Scornet D."/>
            <person name="Allen A.E."/>
            <person name="Amoutzias G."/>
            <person name="Anthouard V."/>
            <person name="Artiguenave F."/>
            <person name="Aury J.M."/>
            <person name="Badger J.H."/>
            <person name="Beszteri B."/>
            <person name="Billiau K."/>
            <person name="Bonnet E."/>
            <person name="Bothwell J.H."/>
            <person name="Bowler C."/>
            <person name="Boyen C."/>
            <person name="Brownlee C."/>
            <person name="Carrano C.J."/>
            <person name="Charrier B."/>
            <person name="Cho G.Y."/>
            <person name="Coelho S.M."/>
            <person name="Collen J."/>
            <person name="Corre E."/>
            <person name="Da Silva C."/>
            <person name="Delage L."/>
            <person name="Delaroque N."/>
            <person name="Dittami S.M."/>
            <person name="Doulbeau S."/>
            <person name="Elias M."/>
            <person name="Farnham G."/>
            <person name="Gachon C.M."/>
            <person name="Gschloessl B."/>
            <person name="Heesch S."/>
            <person name="Jabbari K."/>
            <person name="Jubin C."/>
            <person name="Kawai H."/>
            <person name="Kimura K."/>
            <person name="Kloareg B."/>
            <person name="Kupper F.C."/>
            <person name="Lang D."/>
            <person name="Le Bail A."/>
            <person name="Leblanc C."/>
            <person name="Lerouge P."/>
            <person name="Lohr M."/>
            <person name="Lopez P.J."/>
            <person name="Martens C."/>
            <person name="Maumus F."/>
            <person name="Michel G."/>
            <person name="Miranda-Saavedra D."/>
            <person name="Morales J."/>
            <person name="Moreau H."/>
            <person name="Motomura T."/>
            <person name="Nagasato C."/>
            <person name="Napoli C.A."/>
            <person name="Nelson D.R."/>
            <person name="Nyvall-Collen P."/>
            <person name="Peters A.F."/>
            <person name="Pommier C."/>
            <person name="Potin P."/>
            <person name="Poulain J."/>
            <person name="Quesneville H."/>
            <person name="Read B."/>
            <person name="Rensing S.A."/>
            <person name="Ritter A."/>
            <person name="Rousvoal S."/>
            <person name="Samanta M."/>
            <person name="Samson G."/>
            <person name="Schroeder D.C."/>
            <person name="Segurens B."/>
            <person name="Strittmatter M."/>
            <person name="Tonon T."/>
            <person name="Tregear J.W."/>
            <person name="Valentin K."/>
            <person name="von Dassow P."/>
            <person name="Yamagishi T."/>
            <person name="Van de Peer Y."/>
            <person name="Wincker P."/>
        </authorList>
    </citation>
    <scope>NUCLEOTIDE SEQUENCE [LARGE SCALE GENOMIC DNA]</scope>
    <source>
        <strain evidence="6">Ec32 / CCAP1310/4</strain>
    </source>
</reference>
<dbReference type="PROSITE" id="PS50088">
    <property type="entry name" value="ANK_REPEAT"/>
    <property type="match status" value="1"/>
</dbReference>
<accession>D8LD31</accession>
<dbReference type="GO" id="GO:0019901">
    <property type="term" value="F:protein kinase binding"/>
    <property type="evidence" value="ECO:0007669"/>
    <property type="project" value="TreeGrafter"/>
</dbReference>
<dbReference type="PANTHER" id="PTHR24201">
    <property type="entry name" value="ANK_REP_REGION DOMAIN-CONTAINING PROTEIN"/>
    <property type="match status" value="1"/>
</dbReference>
<keyword evidence="2 3" id="KW-0040">ANK repeat</keyword>
<dbReference type="PROSITE" id="PS50297">
    <property type="entry name" value="ANK_REP_REGION"/>
    <property type="match status" value="1"/>
</dbReference>
<dbReference type="EMBL" id="FN649748">
    <property type="protein sequence ID" value="CBN78398.1"/>
    <property type="molecule type" value="Genomic_DNA"/>
</dbReference>
<dbReference type="GO" id="GO:0008285">
    <property type="term" value="P:negative regulation of cell population proliferation"/>
    <property type="evidence" value="ECO:0007669"/>
    <property type="project" value="TreeGrafter"/>
</dbReference>
<sequence length="278" mass="29828">MPMAPTAPPRPPTFVPPPAPAAAAPRKPRRGGLKKPSQGGGGGGLKLTVRVSDAEPSAQEAPVFSSDDDDDKPGGVSRRDTRGEWPHEFKFRPQLGGSRKVCAVCGKDFVRICTACGKCMECFRAGNRDCVEGAVNNTPPRRLSPPPEALPDEREWPEYPKTMTRNKDGTSVLEKRMERAIYEAIRLGDTEPIVGLIRAGVSPNFKRPAGETCLHAAAYCGALDLVKDLAERKADPAVKDSHGNLPVDLAAMQGKDAVVGFLQPLAPSKTPFTIAWNV</sequence>
<evidence type="ECO:0000256" key="4">
    <source>
        <dbReference type="SAM" id="MobiDB-lite"/>
    </source>
</evidence>
<feature type="region of interest" description="Disordered" evidence="4">
    <location>
        <begin position="1"/>
        <end position="85"/>
    </location>
</feature>
<dbReference type="PANTHER" id="PTHR24201:SF8">
    <property type="entry name" value="CYCLIN-DEPENDENT KINASE 4 INHIBITOR B"/>
    <property type="match status" value="1"/>
</dbReference>
<name>D8LD31_ECTSI</name>
<dbReference type="SMART" id="SM00248">
    <property type="entry name" value="ANK"/>
    <property type="match status" value="3"/>
</dbReference>
<keyword evidence="1" id="KW-0677">Repeat</keyword>
<dbReference type="AlphaFoldDB" id="D8LD31"/>
<dbReference type="Gene3D" id="1.25.40.20">
    <property type="entry name" value="Ankyrin repeat-containing domain"/>
    <property type="match status" value="1"/>
</dbReference>
<protein>
    <submittedName>
        <fullName evidence="5">Ankyrin repeat-containing protein, putative</fullName>
    </submittedName>
</protein>
<dbReference type="EMBL" id="FN647822">
    <property type="protein sequence ID" value="CBN78398.1"/>
    <property type="molecule type" value="Genomic_DNA"/>
</dbReference>
<dbReference type="SUPFAM" id="SSF48403">
    <property type="entry name" value="Ankyrin repeat"/>
    <property type="match status" value="1"/>
</dbReference>
<feature type="repeat" description="ANK" evidence="3">
    <location>
        <begin position="209"/>
        <end position="241"/>
    </location>
</feature>
<gene>
    <name evidence="5" type="ORF">Esi_0113_0017</name>
</gene>
<dbReference type="STRING" id="2880.D8LD31"/>
<dbReference type="GO" id="GO:0005634">
    <property type="term" value="C:nucleus"/>
    <property type="evidence" value="ECO:0007669"/>
    <property type="project" value="TreeGrafter"/>
</dbReference>
<dbReference type="GO" id="GO:0004861">
    <property type="term" value="F:cyclin-dependent protein serine/threonine kinase inhibitor activity"/>
    <property type="evidence" value="ECO:0007669"/>
    <property type="project" value="TreeGrafter"/>
</dbReference>
<proteinExistence type="predicted"/>
<dbReference type="GO" id="GO:2000045">
    <property type="term" value="P:regulation of G1/S transition of mitotic cell cycle"/>
    <property type="evidence" value="ECO:0007669"/>
    <property type="project" value="TreeGrafter"/>
</dbReference>
<dbReference type="Pfam" id="PF13857">
    <property type="entry name" value="Ank_5"/>
    <property type="match status" value="1"/>
</dbReference>
<evidence type="ECO:0000256" key="1">
    <source>
        <dbReference type="ARBA" id="ARBA00022737"/>
    </source>
</evidence>
<evidence type="ECO:0000256" key="2">
    <source>
        <dbReference type="ARBA" id="ARBA00023043"/>
    </source>
</evidence>
<dbReference type="InterPro" id="IPR002110">
    <property type="entry name" value="Ankyrin_rpt"/>
</dbReference>
<dbReference type="InterPro" id="IPR036770">
    <property type="entry name" value="Ankyrin_rpt-contain_sf"/>
</dbReference>
<evidence type="ECO:0000313" key="5">
    <source>
        <dbReference type="EMBL" id="CBN78398.1"/>
    </source>
</evidence>